<evidence type="ECO:0000256" key="3">
    <source>
        <dbReference type="PIRNR" id="PIRNR033490"/>
    </source>
</evidence>
<gene>
    <name evidence="4" type="primary">mazF6</name>
    <name evidence="4" type="ORF">GCM10022247_60310</name>
</gene>
<comment type="similarity">
    <text evidence="1 3">Belongs to the PemK/MazF family.</text>
</comment>
<dbReference type="PANTHER" id="PTHR33988">
    <property type="entry name" value="ENDORIBONUCLEASE MAZF-RELATED"/>
    <property type="match status" value="1"/>
</dbReference>
<dbReference type="Proteomes" id="UP001501747">
    <property type="component" value="Unassembled WGS sequence"/>
</dbReference>
<dbReference type="EC" id="3.1.-.-" evidence="3"/>
<dbReference type="InterPro" id="IPR011067">
    <property type="entry name" value="Plasmid_toxin/cell-grow_inhib"/>
</dbReference>
<name>A0ABP7TJU6_9PSEU</name>
<dbReference type="PANTHER" id="PTHR33988:SF2">
    <property type="entry name" value="ENDORIBONUCLEASE MAZF"/>
    <property type="match status" value="1"/>
</dbReference>
<sequence>MVIERGGIHWADLGEVDGSKPAKRRPVLVVQADPYNASRLATVLVAVLTSNTKLATAPGNVFLPASVTGLSRDSVANVTALVTLNKSDLTGRVGEVPMSLMRDVDAGLRRVLGL</sequence>
<evidence type="ECO:0000313" key="5">
    <source>
        <dbReference type="Proteomes" id="UP001501747"/>
    </source>
</evidence>
<dbReference type="SUPFAM" id="SSF50118">
    <property type="entry name" value="Cell growth inhibitor/plasmid maintenance toxic component"/>
    <property type="match status" value="1"/>
</dbReference>
<dbReference type="InterPro" id="IPR003477">
    <property type="entry name" value="PemK-like"/>
</dbReference>
<dbReference type="Gene3D" id="2.30.30.110">
    <property type="match status" value="1"/>
</dbReference>
<comment type="function">
    <text evidence="3">Toxic component of a type II toxin-antitoxin (TA) system.</text>
</comment>
<dbReference type="Pfam" id="PF02452">
    <property type="entry name" value="PemK_toxin"/>
    <property type="match status" value="1"/>
</dbReference>
<keyword evidence="3" id="KW-0540">Nuclease</keyword>
<keyword evidence="3" id="KW-0378">Hydrolase</keyword>
<evidence type="ECO:0000256" key="2">
    <source>
        <dbReference type="ARBA" id="ARBA00022649"/>
    </source>
</evidence>
<dbReference type="RefSeq" id="WP_344882164.1">
    <property type="nucleotide sequence ID" value="NZ_BAABAL010000019.1"/>
</dbReference>
<protein>
    <recommendedName>
        <fullName evidence="3">mRNA interferase</fullName>
        <ecNumber evidence="3">3.1.-.-</ecNumber>
    </recommendedName>
</protein>
<keyword evidence="3" id="KW-0255">Endonuclease</keyword>
<dbReference type="EMBL" id="BAABAL010000019">
    <property type="protein sequence ID" value="GAA4027276.1"/>
    <property type="molecule type" value="Genomic_DNA"/>
</dbReference>
<keyword evidence="2" id="KW-1277">Toxin-antitoxin system</keyword>
<keyword evidence="5" id="KW-1185">Reference proteome</keyword>
<evidence type="ECO:0000313" key="4">
    <source>
        <dbReference type="EMBL" id="GAA4027276.1"/>
    </source>
</evidence>
<organism evidence="4 5">
    <name type="scientific">Allokutzneria multivorans</name>
    <dbReference type="NCBI Taxonomy" id="1142134"/>
    <lineage>
        <taxon>Bacteria</taxon>
        <taxon>Bacillati</taxon>
        <taxon>Actinomycetota</taxon>
        <taxon>Actinomycetes</taxon>
        <taxon>Pseudonocardiales</taxon>
        <taxon>Pseudonocardiaceae</taxon>
        <taxon>Allokutzneria</taxon>
    </lineage>
</organism>
<dbReference type="PIRSF" id="PIRSF033490">
    <property type="entry name" value="MazF"/>
    <property type="match status" value="1"/>
</dbReference>
<proteinExistence type="inferred from homology"/>
<evidence type="ECO:0000256" key="1">
    <source>
        <dbReference type="ARBA" id="ARBA00007521"/>
    </source>
</evidence>
<reference evidence="5" key="1">
    <citation type="journal article" date="2019" name="Int. J. Syst. Evol. Microbiol.">
        <title>The Global Catalogue of Microorganisms (GCM) 10K type strain sequencing project: providing services to taxonomists for standard genome sequencing and annotation.</title>
        <authorList>
            <consortium name="The Broad Institute Genomics Platform"/>
            <consortium name="The Broad Institute Genome Sequencing Center for Infectious Disease"/>
            <person name="Wu L."/>
            <person name="Ma J."/>
        </authorList>
    </citation>
    <scope>NUCLEOTIDE SEQUENCE [LARGE SCALE GENOMIC DNA]</scope>
    <source>
        <strain evidence="5">JCM 17342</strain>
    </source>
</reference>
<comment type="caution">
    <text evidence="4">The sequence shown here is derived from an EMBL/GenBank/DDBJ whole genome shotgun (WGS) entry which is preliminary data.</text>
</comment>
<accession>A0ABP7TJU6</accession>